<proteinExistence type="predicted"/>
<dbReference type="SUPFAM" id="SSF52096">
    <property type="entry name" value="ClpP/crotonase"/>
    <property type="match status" value="1"/>
</dbReference>
<keyword evidence="3" id="KW-1185">Reference proteome</keyword>
<evidence type="ECO:0000313" key="2">
    <source>
        <dbReference type="EMBL" id="ACZ87942.1"/>
    </source>
</evidence>
<sequence length="74" mass="8039">MIGTGKYGPARQRSEPFDAQRALAVGLVGDVVDDARERAQELLAQPPCSAWAKASTNRLEHHETARPKEIAEVA</sequence>
<dbReference type="KEGG" id="sro:Sros_5164"/>
<evidence type="ECO:0000256" key="1">
    <source>
        <dbReference type="SAM" id="MobiDB-lite"/>
    </source>
</evidence>
<accession>D2BAB7</accession>
<dbReference type="RefSeq" id="WP_012891679.1">
    <property type="nucleotide sequence ID" value="NC_013595.1"/>
</dbReference>
<name>D2BAB7_STRRD</name>
<organism evidence="2 3">
    <name type="scientific">Streptosporangium roseum (strain ATCC 12428 / DSM 43021 / JCM 3005 / KCTC 9067 / NCIMB 10171 / NRRL 2505 / NI 9100)</name>
    <dbReference type="NCBI Taxonomy" id="479432"/>
    <lineage>
        <taxon>Bacteria</taxon>
        <taxon>Bacillati</taxon>
        <taxon>Actinomycetota</taxon>
        <taxon>Actinomycetes</taxon>
        <taxon>Streptosporangiales</taxon>
        <taxon>Streptosporangiaceae</taxon>
        <taxon>Streptosporangium</taxon>
    </lineage>
</organism>
<feature type="region of interest" description="Disordered" evidence="1">
    <location>
        <begin position="54"/>
        <end position="74"/>
    </location>
</feature>
<dbReference type="STRING" id="479432.Sros_5164"/>
<dbReference type="HOGENOM" id="CLU_2686349_0_0_11"/>
<feature type="compositionally biased region" description="Basic and acidic residues" evidence="1">
    <location>
        <begin position="58"/>
        <end position="74"/>
    </location>
</feature>
<evidence type="ECO:0000313" key="3">
    <source>
        <dbReference type="Proteomes" id="UP000002029"/>
    </source>
</evidence>
<gene>
    <name evidence="2" type="ordered locus">Sros_5164</name>
</gene>
<dbReference type="InterPro" id="IPR029045">
    <property type="entry name" value="ClpP/crotonase-like_dom_sf"/>
</dbReference>
<protein>
    <submittedName>
        <fullName evidence="2">Uncharacterized protein</fullName>
    </submittedName>
</protein>
<reference evidence="2 3" key="1">
    <citation type="journal article" date="2010" name="Stand. Genomic Sci.">
        <title>Complete genome sequence of Streptosporangium roseum type strain (NI 9100).</title>
        <authorList>
            <person name="Nolan M."/>
            <person name="Sikorski J."/>
            <person name="Jando M."/>
            <person name="Lucas S."/>
            <person name="Lapidus A."/>
            <person name="Glavina Del Rio T."/>
            <person name="Chen F."/>
            <person name="Tice H."/>
            <person name="Pitluck S."/>
            <person name="Cheng J.F."/>
            <person name="Chertkov O."/>
            <person name="Sims D."/>
            <person name="Meincke L."/>
            <person name="Brettin T."/>
            <person name="Han C."/>
            <person name="Detter J.C."/>
            <person name="Bruce D."/>
            <person name="Goodwin L."/>
            <person name="Land M."/>
            <person name="Hauser L."/>
            <person name="Chang Y.J."/>
            <person name="Jeffries C.D."/>
            <person name="Ivanova N."/>
            <person name="Mavromatis K."/>
            <person name="Mikhailova N."/>
            <person name="Chen A."/>
            <person name="Palaniappan K."/>
            <person name="Chain P."/>
            <person name="Rohde M."/>
            <person name="Goker M."/>
            <person name="Bristow J."/>
            <person name="Eisen J.A."/>
            <person name="Markowitz V."/>
            <person name="Hugenholtz P."/>
            <person name="Kyrpides N.C."/>
            <person name="Klenk H.P."/>
        </authorList>
    </citation>
    <scope>NUCLEOTIDE SEQUENCE [LARGE SCALE GENOMIC DNA]</scope>
    <source>
        <strain evidence="3">ATCC 12428 / DSM 43021 / JCM 3005 / NI 9100</strain>
    </source>
</reference>
<dbReference type="AlphaFoldDB" id="D2BAB7"/>
<dbReference type="Proteomes" id="UP000002029">
    <property type="component" value="Chromosome"/>
</dbReference>
<dbReference type="Gene3D" id="3.90.226.10">
    <property type="entry name" value="2-enoyl-CoA Hydratase, Chain A, domain 1"/>
    <property type="match status" value="1"/>
</dbReference>
<dbReference type="EMBL" id="CP001814">
    <property type="protein sequence ID" value="ACZ87942.1"/>
    <property type="molecule type" value="Genomic_DNA"/>
</dbReference>